<dbReference type="Gene3D" id="3.10.350.10">
    <property type="entry name" value="LysM domain"/>
    <property type="match status" value="1"/>
</dbReference>
<dbReference type="AlphaFoldDB" id="A0A8I1WD51"/>
<accession>A0A8I1WD51</accession>
<proteinExistence type="predicted"/>
<dbReference type="RefSeq" id="WP_134981989.1">
    <property type="nucleotide sequence ID" value="NZ_JAGFPW010000005.1"/>
</dbReference>
<evidence type="ECO:0000256" key="1">
    <source>
        <dbReference type="SAM" id="Phobius"/>
    </source>
</evidence>
<feature type="domain" description="LysM" evidence="2">
    <location>
        <begin position="50"/>
        <end position="104"/>
    </location>
</feature>
<name>A0A8I1WD51_BACIU</name>
<feature type="transmembrane region" description="Helical" evidence="1">
    <location>
        <begin position="19"/>
        <end position="40"/>
    </location>
</feature>
<keyword evidence="1" id="KW-0472">Membrane</keyword>
<dbReference type="PROSITE" id="PS51782">
    <property type="entry name" value="LYSM"/>
    <property type="match status" value="1"/>
</dbReference>
<evidence type="ECO:0000313" key="3">
    <source>
        <dbReference type="EMBL" id="MBO3794224.1"/>
    </source>
</evidence>
<dbReference type="EMBL" id="JAGFPW010000005">
    <property type="protein sequence ID" value="MBO3794224.1"/>
    <property type="molecule type" value="Genomic_DNA"/>
</dbReference>
<keyword evidence="1" id="KW-1133">Transmembrane helix</keyword>
<keyword evidence="1" id="KW-0812">Transmembrane</keyword>
<dbReference type="InterPro" id="IPR036779">
    <property type="entry name" value="LysM_dom_sf"/>
</dbReference>
<comment type="caution">
    <text evidence="3">The sequence shown here is derived from an EMBL/GenBank/DDBJ whole genome shotgun (WGS) entry which is preliminary data.</text>
</comment>
<reference evidence="3" key="1">
    <citation type="submission" date="2021-03" db="EMBL/GenBank/DDBJ databases">
        <title>Isolation of Bacillus subtilis from fermented food sample.</title>
        <authorList>
            <person name="Lakshmanan V."/>
            <person name="Athira K."/>
            <person name="Rajagopal K."/>
        </authorList>
    </citation>
    <scope>NUCLEOTIDE SEQUENCE</scope>
    <source>
        <strain evidence="3">S1</strain>
    </source>
</reference>
<evidence type="ECO:0000259" key="2">
    <source>
        <dbReference type="PROSITE" id="PS51782"/>
    </source>
</evidence>
<dbReference type="Proteomes" id="UP000665181">
    <property type="component" value="Unassembled WGS sequence"/>
</dbReference>
<evidence type="ECO:0000313" key="4">
    <source>
        <dbReference type="Proteomes" id="UP000665181"/>
    </source>
</evidence>
<dbReference type="InterPro" id="IPR018392">
    <property type="entry name" value="LysM"/>
</dbReference>
<organism evidence="3 4">
    <name type="scientific">Bacillus subtilis</name>
    <dbReference type="NCBI Taxonomy" id="1423"/>
    <lineage>
        <taxon>Bacteria</taxon>
        <taxon>Bacillati</taxon>
        <taxon>Bacillota</taxon>
        <taxon>Bacilli</taxon>
        <taxon>Bacillales</taxon>
        <taxon>Bacillaceae</taxon>
        <taxon>Bacillus</taxon>
    </lineage>
</organism>
<gene>
    <name evidence="3" type="ORF">J5227_07860</name>
</gene>
<protein>
    <recommendedName>
        <fullName evidence="2">LysM domain-containing protein</fullName>
    </recommendedName>
</protein>
<sequence length="112" mass="13172">MTEIVIALKKKAIWKRIHWVNVITVFTIAAVIAVFLFWAINLHNYEIRYIKYEVKKNDSLIEIVRQKNDYTPWGWDSRDFVNLTMKKNQIMNPSSIQPGDILLIPVAQKKGQ</sequence>